<evidence type="ECO:0000259" key="2">
    <source>
        <dbReference type="Pfam" id="PF07835"/>
    </source>
</evidence>
<reference evidence="3 4" key="1">
    <citation type="submission" date="2022-04" db="EMBL/GenBank/DDBJ databases">
        <title>Identification of a novel bacterium isolated from mangrove sediments.</title>
        <authorList>
            <person name="Pan X."/>
        </authorList>
    </citation>
    <scope>NUCLEOTIDE SEQUENCE [LARGE SCALE GENOMIC DNA]</scope>
    <source>
        <strain evidence="3 4">B2638</strain>
    </source>
</reference>
<dbReference type="Pfam" id="PF07835">
    <property type="entry name" value="COX4_pro_2"/>
    <property type="match status" value="1"/>
</dbReference>
<feature type="domain" description="Cytochrome c oxidase subunit IV bacterial aa3 type" evidence="2">
    <location>
        <begin position="7"/>
        <end position="37"/>
    </location>
</feature>
<accession>A0ABT0BMC2</accession>
<dbReference type="RefSeq" id="WP_243918323.1">
    <property type="nucleotide sequence ID" value="NZ_JALHLG010000005.1"/>
</dbReference>
<dbReference type="EMBL" id="JALHLG010000005">
    <property type="protein sequence ID" value="MCJ2186105.1"/>
    <property type="molecule type" value="Genomic_DNA"/>
</dbReference>
<dbReference type="InterPro" id="IPR012422">
    <property type="entry name" value="Cyt_c_oxidase_su4_bac-aa3"/>
</dbReference>
<keyword evidence="1" id="KW-0812">Transmembrane</keyword>
<protein>
    <submittedName>
        <fullName evidence="3">Aa3-type cytochrome c oxidase subunit IV</fullName>
    </submittedName>
</protein>
<feature type="transmembrane region" description="Helical" evidence="1">
    <location>
        <begin position="20"/>
        <end position="42"/>
    </location>
</feature>
<organism evidence="3 4">
    <name type="scientific">Novosphingobium beihaiensis</name>
    <dbReference type="NCBI Taxonomy" id="2930389"/>
    <lineage>
        <taxon>Bacteria</taxon>
        <taxon>Pseudomonadati</taxon>
        <taxon>Pseudomonadota</taxon>
        <taxon>Alphaproteobacteria</taxon>
        <taxon>Sphingomonadales</taxon>
        <taxon>Sphingomonadaceae</taxon>
        <taxon>Novosphingobium</taxon>
    </lineage>
</organism>
<evidence type="ECO:0000313" key="3">
    <source>
        <dbReference type="EMBL" id="MCJ2186105.1"/>
    </source>
</evidence>
<name>A0ABT0BMC2_9SPHN</name>
<proteinExistence type="predicted"/>
<dbReference type="Proteomes" id="UP001202281">
    <property type="component" value="Unassembled WGS sequence"/>
</dbReference>
<gene>
    <name evidence="3" type="ORF">MTR66_04665</name>
</gene>
<comment type="caution">
    <text evidence="3">The sequence shown here is derived from an EMBL/GenBank/DDBJ whole genome shotgun (WGS) entry which is preliminary data.</text>
</comment>
<sequence>MQFMTSGNDIKAAQETYNGFIKAATWGTGIVVVIVAIVIGLITS</sequence>
<evidence type="ECO:0000313" key="4">
    <source>
        <dbReference type="Proteomes" id="UP001202281"/>
    </source>
</evidence>
<dbReference type="SUPFAM" id="SSF81469">
    <property type="entry name" value="Bacterial aa3 type cytochrome c oxidase subunit IV"/>
    <property type="match status" value="1"/>
</dbReference>
<evidence type="ECO:0000256" key="1">
    <source>
        <dbReference type="SAM" id="Phobius"/>
    </source>
</evidence>
<keyword evidence="1" id="KW-1133">Transmembrane helix</keyword>
<keyword evidence="1" id="KW-0472">Membrane</keyword>
<dbReference type="Gene3D" id="1.20.5.160">
    <property type="entry name" value="Bacterial aa3 type cytochrome c oxidase subunit IV"/>
    <property type="match status" value="1"/>
</dbReference>
<dbReference type="InterPro" id="IPR036596">
    <property type="entry name" value="Cyt-C_aa3_sf"/>
</dbReference>
<keyword evidence="4" id="KW-1185">Reference proteome</keyword>